<evidence type="ECO:0000313" key="1">
    <source>
        <dbReference type="EMBL" id="RMZ99830.1"/>
    </source>
</evidence>
<keyword evidence="2" id="KW-1185">Reference proteome</keyword>
<dbReference type="EMBL" id="REGN01010032">
    <property type="protein sequence ID" value="RMZ99830.1"/>
    <property type="molecule type" value="Genomic_DNA"/>
</dbReference>
<sequence>MTETQYSRQIKHIAITKNGINSRHECLCREEQKLRSSTNIDSIITKKKTELESSMIKLFDLYLTNKRVV</sequence>
<gene>
    <name evidence="1" type="ORF">BpHYR1_007083</name>
</gene>
<reference evidence="1 2" key="1">
    <citation type="journal article" date="2018" name="Sci. Rep.">
        <title>Genomic signatures of local adaptation to the degree of environmental predictability in rotifers.</title>
        <authorList>
            <person name="Franch-Gras L."/>
            <person name="Hahn C."/>
            <person name="Garcia-Roger E.M."/>
            <person name="Carmona M.J."/>
            <person name="Serra M."/>
            <person name="Gomez A."/>
        </authorList>
    </citation>
    <scope>NUCLEOTIDE SEQUENCE [LARGE SCALE GENOMIC DNA]</scope>
    <source>
        <strain evidence="1">HYR1</strain>
    </source>
</reference>
<evidence type="ECO:0000313" key="2">
    <source>
        <dbReference type="Proteomes" id="UP000276133"/>
    </source>
</evidence>
<name>A0A3M7PM73_BRAPC</name>
<comment type="caution">
    <text evidence="1">The sequence shown here is derived from an EMBL/GenBank/DDBJ whole genome shotgun (WGS) entry which is preliminary data.</text>
</comment>
<proteinExistence type="predicted"/>
<organism evidence="1 2">
    <name type="scientific">Brachionus plicatilis</name>
    <name type="common">Marine rotifer</name>
    <name type="synonym">Brachionus muelleri</name>
    <dbReference type="NCBI Taxonomy" id="10195"/>
    <lineage>
        <taxon>Eukaryota</taxon>
        <taxon>Metazoa</taxon>
        <taxon>Spiralia</taxon>
        <taxon>Gnathifera</taxon>
        <taxon>Rotifera</taxon>
        <taxon>Eurotatoria</taxon>
        <taxon>Monogononta</taxon>
        <taxon>Pseudotrocha</taxon>
        <taxon>Ploima</taxon>
        <taxon>Brachionidae</taxon>
        <taxon>Brachionus</taxon>
    </lineage>
</organism>
<accession>A0A3M7PM73</accession>
<dbReference type="Proteomes" id="UP000276133">
    <property type="component" value="Unassembled WGS sequence"/>
</dbReference>
<protein>
    <submittedName>
        <fullName evidence="1">Uncharacterized protein</fullName>
    </submittedName>
</protein>
<dbReference type="AlphaFoldDB" id="A0A3M7PM73"/>